<gene>
    <name evidence="1" type="ORF">C7K08_12585</name>
</gene>
<reference evidence="2" key="1">
    <citation type="submission" date="2018-03" db="EMBL/GenBank/DDBJ databases">
        <title>Ecological and genomic features of two cosmopolitan and abundant freshwater picocyanobacteria.</title>
        <authorList>
            <person name="Cabello-Yeves P.J."/>
            <person name="Picazo A."/>
            <person name="Camacho A."/>
            <person name="Callieri C."/>
            <person name="Rosselli R."/>
            <person name="Roda-Garcia J."/>
            <person name="Coutinho F.H."/>
            <person name="Rodriguez-Valera F."/>
        </authorList>
    </citation>
    <scope>NUCLEOTIDE SEQUENCE [LARGE SCALE GENOMIC DNA]</scope>
    <source>
        <strain evidence="2">Tous</strain>
    </source>
</reference>
<dbReference type="AlphaFoldDB" id="A0A2P7EBM7"/>
<proteinExistence type="predicted"/>
<protein>
    <submittedName>
        <fullName evidence="1">Uncharacterized protein</fullName>
    </submittedName>
</protein>
<sequence>MNNSNAQLIQNAINGLALVSDHQQDILNRLTQAGASRILAGQLLATSRNVDTLERVRAELADLLPNFIAAKISDWVP</sequence>
<comment type="caution">
    <text evidence="1">The sequence shown here is derived from an EMBL/GenBank/DDBJ whole genome shotgun (WGS) entry which is preliminary data.</text>
</comment>
<evidence type="ECO:0000313" key="2">
    <source>
        <dbReference type="Proteomes" id="UP000240206"/>
    </source>
</evidence>
<organism evidence="1 2">
    <name type="scientific">Synechococcus lacustris str. Tous</name>
    <dbReference type="NCBI Taxonomy" id="1910958"/>
    <lineage>
        <taxon>Bacteria</taxon>
        <taxon>Bacillati</taxon>
        <taxon>Cyanobacteriota</taxon>
        <taxon>Cyanophyceae</taxon>
        <taxon>Synechococcales</taxon>
        <taxon>Synechococcaceae</taxon>
        <taxon>Synechococcus</taxon>
    </lineage>
</organism>
<keyword evidence="2" id="KW-1185">Reference proteome</keyword>
<accession>A0A2P7EBM7</accession>
<dbReference type="EMBL" id="PXVC01000105">
    <property type="protein sequence ID" value="PSI00539.1"/>
    <property type="molecule type" value="Genomic_DNA"/>
</dbReference>
<name>A0A2P7EBM7_9SYNE</name>
<evidence type="ECO:0000313" key="1">
    <source>
        <dbReference type="EMBL" id="PSI00539.1"/>
    </source>
</evidence>
<dbReference type="Proteomes" id="UP000240206">
    <property type="component" value="Unassembled WGS sequence"/>
</dbReference>